<proteinExistence type="inferred from homology"/>
<evidence type="ECO:0000256" key="1">
    <source>
        <dbReference type="ARBA" id="ARBA00001971"/>
    </source>
</evidence>
<organism evidence="12 13">
    <name type="scientific">Tropilaelaps mercedesae</name>
    <dbReference type="NCBI Taxonomy" id="418985"/>
    <lineage>
        <taxon>Eukaryota</taxon>
        <taxon>Metazoa</taxon>
        <taxon>Ecdysozoa</taxon>
        <taxon>Arthropoda</taxon>
        <taxon>Chelicerata</taxon>
        <taxon>Arachnida</taxon>
        <taxon>Acari</taxon>
        <taxon>Parasitiformes</taxon>
        <taxon>Mesostigmata</taxon>
        <taxon>Gamasina</taxon>
        <taxon>Dermanyssoidea</taxon>
        <taxon>Laelapidae</taxon>
        <taxon>Tropilaelaps</taxon>
    </lineage>
</organism>
<comment type="similarity">
    <text evidence="3 10">Belongs to the cytochrome P450 family.</text>
</comment>
<dbReference type="InterPro" id="IPR002401">
    <property type="entry name" value="Cyt_P450_E_grp-I"/>
</dbReference>
<dbReference type="GO" id="GO:0005789">
    <property type="term" value="C:endoplasmic reticulum membrane"/>
    <property type="evidence" value="ECO:0007669"/>
    <property type="project" value="UniProtKB-SubCell"/>
</dbReference>
<evidence type="ECO:0000313" key="13">
    <source>
        <dbReference type="Proteomes" id="UP000192247"/>
    </source>
</evidence>
<evidence type="ECO:0000256" key="4">
    <source>
        <dbReference type="ARBA" id="ARBA00022617"/>
    </source>
</evidence>
<evidence type="ECO:0000256" key="9">
    <source>
        <dbReference type="PIRSR" id="PIRSR602401-1"/>
    </source>
</evidence>
<keyword evidence="6 9" id="KW-0408">Iron</keyword>
<dbReference type="GO" id="GO:0004497">
    <property type="term" value="F:monooxygenase activity"/>
    <property type="evidence" value="ECO:0007669"/>
    <property type="project" value="UniProtKB-KW"/>
</dbReference>
<dbReference type="FunCoup" id="A0A1V9XC01">
    <property type="interactions" value="42"/>
</dbReference>
<evidence type="ECO:0000256" key="10">
    <source>
        <dbReference type="RuleBase" id="RU000461"/>
    </source>
</evidence>
<evidence type="ECO:0000256" key="6">
    <source>
        <dbReference type="ARBA" id="ARBA00023004"/>
    </source>
</evidence>
<dbReference type="InterPro" id="IPR017972">
    <property type="entry name" value="Cyt_P450_CS"/>
</dbReference>
<dbReference type="GO" id="GO:0016705">
    <property type="term" value="F:oxidoreductase activity, acting on paired donors, with incorporation or reduction of molecular oxygen"/>
    <property type="evidence" value="ECO:0007669"/>
    <property type="project" value="InterPro"/>
</dbReference>
<comment type="caution">
    <text evidence="12">The sequence shown here is derived from an EMBL/GenBank/DDBJ whole genome shotgun (WGS) entry which is preliminary data.</text>
</comment>
<evidence type="ECO:0000256" key="2">
    <source>
        <dbReference type="ARBA" id="ARBA00004586"/>
    </source>
</evidence>
<keyword evidence="8 11" id="KW-0472">Membrane</keyword>
<sequence length="540" mass="62450">MTDFTMEVMQPLETVRHLPRVVVYIPTFLAALVMFLWIAIIIFRKWFDRDSTAPGITPSWWNPLGAEQILQLRWDPKKMPVGEAVLHEFQYFHKLYGKEGIFRAFILFVPTVMISRATTMEPILTSNTLINKSLIYTFLDAWLGTGLLTGYGEKWRQRRRMLTPAFHFRILEDFLPVFNDHSREFTKNLERHEGQKAVDIVPLVTMATLDIICDTAMGVKIHAQENSGSAYVKALYVVGASIIERISKPWRWVDFLYNISADGRRYNHSLKILHDFTRKVIADRKAEILAMRTNQKVSLKDEDLGVKKRRPFLDLLLETHLKNPELLNLEGIREEVDTFMFEGHDTTAMGISWVLYLLAENPDAQAKVHQELDEIFGNDTERLITTEDLFRMKYIECCIKEAQRLYPSVPFIARRISEDTMVGGHKIKTGTIALLYIYGLHRDEEVFPDPERFDPERFLPENSVGRNPFAYVPFSAGPRNCIGQKFAQMELKVMVASTLRRFSLRSGLPRSQLHIVSELVTRSRDGLPLFIESRDGFKSN</sequence>
<dbReference type="PRINTS" id="PR00463">
    <property type="entry name" value="EP450I"/>
</dbReference>
<dbReference type="Proteomes" id="UP000192247">
    <property type="component" value="Unassembled WGS sequence"/>
</dbReference>
<dbReference type="AlphaFoldDB" id="A0A1V9XC01"/>
<dbReference type="PANTHER" id="PTHR24291">
    <property type="entry name" value="CYTOCHROME P450 FAMILY 4"/>
    <property type="match status" value="1"/>
</dbReference>
<keyword evidence="5" id="KW-0256">Endoplasmic reticulum</keyword>
<gene>
    <name evidence="12" type="ORF">BIW11_11223</name>
</gene>
<dbReference type="InParanoid" id="A0A1V9XC01"/>
<dbReference type="InterPro" id="IPR001128">
    <property type="entry name" value="Cyt_P450"/>
</dbReference>
<keyword evidence="7 10" id="KW-0503">Monooxygenase</keyword>
<dbReference type="OrthoDB" id="6433301at2759"/>
<evidence type="ECO:0000313" key="12">
    <source>
        <dbReference type="EMBL" id="OQR71070.1"/>
    </source>
</evidence>
<evidence type="ECO:0000256" key="8">
    <source>
        <dbReference type="ARBA" id="ARBA00023136"/>
    </source>
</evidence>
<reference evidence="12 13" key="1">
    <citation type="journal article" date="2017" name="Gigascience">
        <title>Draft genome of the honey bee ectoparasitic mite, Tropilaelaps mercedesae, is shaped by the parasitic life history.</title>
        <authorList>
            <person name="Dong X."/>
            <person name="Armstrong S.D."/>
            <person name="Xia D."/>
            <person name="Makepeace B.L."/>
            <person name="Darby A.C."/>
            <person name="Kadowaki T."/>
        </authorList>
    </citation>
    <scope>NUCLEOTIDE SEQUENCE [LARGE SCALE GENOMIC DNA]</scope>
    <source>
        <strain evidence="12">Wuxi-XJTLU</strain>
    </source>
</reference>
<keyword evidence="11" id="KW-0812">Transmembrane</keyword>
<protein>
    <submittedName>
        <fullName evidence="12">Cytochrome P450 4V2-like</fullName>
    </submittedName>
</protein>
<feature type="binding site" description="axial binding residue" evidence="9">
    <location>
        <position position="481"/>
    </location>
    <ligand>
        <name>heme</name>
        <dbReference type="ChEBI" id="CHEBI:30413"/>
    </ligand>
    <ligandPart>
        <name>Fe</name>
        <dbReference type="ChEBI" id="CHEBI:18248"/>
    </ligandPart>
</feature>
<dbReference type="InterPro" id="IPR050196">
    <property type="entry name" value="Cytochrome_P450_Monoox"/>
</dbReference>
<evidence type="ECO:0000256" key="11">
    <source>
        <dbReference type="SAM" id="Phobius"/>
    </source>
</evidence>
<accession>A0A1V9XC01</accession>
<keyword evidence="9 10" id="KW-0479">Metal-binding</keyword>
<evidence type="ECO:0000256" key="5">
    <source>
        <dbReference type="ARBA" id="ARBA00022824"/>
    </source>
</evidence>
<keyword evidence="10" id="KW-0560">Oxidoreductase</keyword>
<evidence type="ECO:0000256" key="3">
    <source>
        <dbReference type="ARBA" id="ARBA00010617"/>
    </source>
</evidence>
<dbReference type="GO" id="GO:0020037">
    <property type="term" value="F:heme binding"/>
    <property type="evidence" value="ECO:0007669"/>
    <property type="project" value="InterPro"/>
</dbReference>
<dbReference type="EMBL" id="MNPL01015421">
    <property type="protein sequence ID" value="OQR71070.1"/>
    <property type="molecule type" value="Genomic_DNA"/>
</dbReference>
<dbReference type="PROSITE" id="PS00086">
    <property type="entry name" value="CYTOCHROME_P450"/>
    <property type="match status" value="1"/>
</dbReference>
<dbReference type="GO" id="GO:0005506">
    <property type="term" value="F:iron ion binding"/>
    <property type="evidence" value="ECO:0007669"/>
    <property type="project" value="InterPro"/>
</dbReference>
<dbReference type="PANTHER" id="PTHR24291:SF189">
    <property type="entry name" value="CYTOCHROME P450 4C3-RELATED"/>
    <property type="match status" value="1"/>
</dbReference>
<dbReference type="Pfam" id="PF00067">
    <property type="entry name" value="p450"/>
    <property type="match status" value="1"/>
</dbReference>
<comment type="cofactor">
    <cofactor evidence="1 9">
        <name>heme</name>
        <dbReference type="ChEBI" id="CHEBI:30413"/>
    </cofactor>
</comment>
<dbReference type="STRING" id="418985.A0A1V9XC01"/>
<feature type="transmembrane region" description="Helical" evidence="11">
    <location>
        <begin position="21"/>
        <end position="43"/>
    </location>
</feature>
<dbReference type="Gene3D" id="1.10.630.10">
    <property type="entry name" value="Cytochrome P450"/>
    <property type="match status" value="1"/>
</dbReference>
<comment type="subcellular location">
    <subcellularLocation>
        <location evidence="2">Endoplasmic reticulum membrane</location>
    </subcellularLocation>
</comment>
<name>A0A1V9XC01_9ACAR</name>
<dbReference type="InterPro" id="IPR036396">
    <property type="entry name" value="Cyt_P450_sf"/>
</dbReference>
<keyword evidence="11" id="KW-1133">Transmembrane helix</keyword>
<keyword evidence="4 9" id="KW-0349">Heme</keyword>
<dbReference type="PRINTS" id="PR00385">
    <property type="entry name" value="P450"/>
</dbReference>
<evidence type="ECO:0000256" key="7">
    <source>
        <dbReference type="ARBA" id="ARBA00023033"/>
    </source>
</evidence>
<keyword evidence="13" id="KW-1185">Reference proteome</keyword>
<dbReference type="SUPFAM" id="SSF48264">
    <property type="entry name" value="Cytochrome P450"/>
    <property type="match status" value="1"/>
</dbReference>